<protein>
    <recommendedName>
        <fullName evidence="5">Lipoprotein</fullName>
    </recommendedName>
</protein>
<feature type="region of interest" description="Disordered" evidence="1">
    <location>
        <begin position="118"/>
        <end position="168"/>
    </location>
</feature>
<name>A0A7W7U2N9_9ACTN</name>
<evidence type="ECO:0000256" key="2">
    <source>
        <dbReference type="SAM" id="SignalP"/>
    </source>
</evidence>
<feature type="chain" id="PRO_5039389715" description="Lipoprotein" evidence="2">
    <location>
        <begin position="26"/>
        <end position="314"/>
    </location>
</feature>
<feature type="signal peptide" evidence="2">
    <location>
        <begin position="1"/>
        <end position="25"/>
    </location>
</feature>
<dbReference type="Proteomes" id="UP000582643">
    <property type="component" value="Unassembled WGS sequence"/>
</dbReference>
<evidence type="ECO:0008006" key="5">
    <source>
        <dbReference type="Google" id="ProtNLM"/>
    </source>
</evidence>
<sequence>MRPLAARATVLLLSAALLTACSSESGGGGGDSAKEPEIGTVPRMLSTAGLSYPLDGYATTEDQRRKLEKAQSRVTGDCMKRFGFDYELPLSPAPIGRSGDSRRYGLTDPAIAARYGYVPNRGAQPPAKPAARDLGPNGKLALDGPDGYKGPQPMSLEEAKGKDSGKTVNGQKVPIGGCLREGFLTIYAPKKGAVDAMFVTNVRMDAFSRSREDSRVVAAVKAWSACMAEKGYKVDEPVSPQSDLGLNPNTFGSPKAIAAAEQDVACKEKANLVGIWYTVETAYQKRNIEQNAETLNQAKTELNERLKLAAGLGG</sequence>
<gene>
    <name evidence="3" type="ORF">GGE06_004700</name>
</gene>
<keyword evidence="2" id="KW-0732">Signal</keyword>
<dbReference type="PROSITE" id="PS51257">
    <property type="entry name" value="PROKAR_LIPOPROTEIN"/>
    <property type="match status" value="1"/>
</dbReference>
<evidence type="ECO:0000256" key="1">
    <source>
        <dbReference type="SAM" id="MobiDB-lite"/>
    </source>
</evidence>
<organism evidence="3 4">
    <name type="scientific">Streptomyces nymphaeiformis</name>
    <dbReference type="NCBI Taxonomy" id="2663842"/>
    <lineage>
        <taxon>Bacteria</taxon>
        <taxon>Bacillati</taxon>
        <taxon>Actinomycetota</taxon>
        <taxon>Actinomycetes</taxon>
        <taxon>Kitasatosporales</taxon>
        <taxon>Streptomycetaceae</taxon>
        <taxon>Streptomyces</taxon>
    </lineage>
</organism>
<proteinExistence type="predicted"/>
<accession>A0A7W7U2N9</accession>
<evidence type="ECO:0000313" key="3">
    <source>
        <dbReference type="EMBL" id="MBB4983758.1"/>
    </source>
</evidence>
<reference evidence="3 4" key="1">
    <citation type="submission" date="2020-08" db="EMBL/GenBank/DDBJ databases">
        <title>Genomic Encyclopedia of Type Strains, Phase III (KMG-III): the genomes of soil and plant-associated and newly described type strains.</title>
        <authorList>
            <person name="Whitman W."/>
        </authorList>
    </citation>
    <scope>NUCLEOTIDE SEQUENCE [LARGE SCALE GENOMIC DNA]</scope>
    <source>
        <strain evidence="3 4">SFB5A</strain>
    </source>
</reference>
<comment type="caution">
    <text evidence="3">The sequence shown here is derived from an EMBL/GenBank/DDBJ whole genome shotgun (WGS) entry which is preliminary data.</text>
</comment>
<dbReference type="EMBL" id="JACHJY010000006">
    <property type="protein sequence ID" value="MBB4983758.1"/>
    <property type="molecule type" value="Genomic_DNA"/>
</dbReference>
<dbReference type="RefSeq" id="WP_116159451.1">
    <property type="nucleotide sequence ID" value="NZ_JACHJY010000006.1"/>
</dbReference>
<keyword evidence="4" id="KW-1185">Reference proteome</keyword>
<evidence type="ECO:0000313" key="4">
    <source>
        <dbReference type="Proteomes" id="UP000582643"/>
    </source>
</evidence>
<dbReference type="AlphaFoldDB" id="A0A7W7U2N9"/>